<proteinExistence type="inferred from homology"/>
<dbReference type="SUPFAM" id="SSF52317">
    <property type="entry name" value="Class I glutamine amidotransferase-like"/>
    <property type="match status" value="1"/>
</dbReference>
<evidence type="ECO:0000313" key="4">
    <source>
        <dbReference type="Proteomes" id="UP000260351"/>
    </source>
</evidence>
<dbReference type="InterPro" id="IPR000834">
    <property type="entry name" value="Peptidase_M14"/>
</dbReference>
<evidence type="ECO:0000313" key="3">
    <source>
        <dbReference type="EMBL" id="RFF29626.1"/>
    </source>
</evidence>
<dbReference type="AlphaFoldDB" id="A0A3E1K6R2"/>
<accession>A0A3E1K6R2</accession>
<dbReference type="SUPFAM" id="SSF53187">
    <property type="entry name" value="Zn-dependent exopeptidases"/>
    <property type="match status" value="1"/>
</dbReference>
<dbReference type="GO" id="GO:0008270">
    <property type="term" value="F:zinc ion binding"/>
    <property type="evidence" value="ECO:0007669"/>
    <property type="project" value="InterPro"/>
</dbReference>
<comment type="similarity">
    <text evidence="1">Belongs to the peptidase M14 family.</text>
</comment>
<comment type="caution">
    <text evidence="1">Lacks conserved residue(s) required for the propagation of feature annotation.</text>
</comment>
<dbReference type="Proteomes" id="UP000260351">
    <property type="component" value="Unassembled WGS sequence"/>
</dbReference>
<dbReference type="InterPro" id="IPR029062">
    <property type="entry name" value="Class_I_gatase-like"/>
</dbReference>
<evidence type="ECO:0000256" key="1">
    <source>
        <dbReference type="PROSITE-ProRule" id="PRU01379"/>
    </source>
</evidence>
<protein>
    <submittedName>
        <fullName evidence="3">Peptidase</fullName>
    </submittedName>
</protein>
<name>A0A3E1K6R2_9GAMM</name>
<evidence type="ECO:0000259" key="2">
    <source>
        <dbReference type="PROSITE" id="PS52035"/>
    </source>
</evidence>
<gene>
    <name evidence="3" type="ORF">DZC52_12095</name>
</gene>
<dbReference type="GO" id="GO:0006508">
    <property type="term" value="P:proteolysis"/>
    <property type="evidence" value="ECO:0007669"/>
    <property type="project" value="InterPro"/>
</dbReference>
<dbReference type="Gene3D" id="3.40.630.10">
    <property type="entry name" value="Zn peptidases"/>
    <property type="match status" value="1"/>
</dbReference>
<dbReference type="PROSITE" id="PS52035">
    <property type="entry name" value="PEPTIDASE_M14"/>
    <property type="match status" value="1"/>
</dbReference>
<keyword evidence="4" id="KW-1185">Reference proteome</keyword>
<dbReference type="Pfam" id="PF00246">
    <property type="entry name" value="Peptidase_M14"/>
    <property type="match status" value="1"/>
</dbReference>
<dbReference type="GO" id="GO:0004181">
    <property type="term" value="F:metallocarboxypeptidase activity"/>
    <property type="evidence" value="ECO:0007669"/>
    <property type="project" value="InterPro"/>
</dbReference>
<feature type="domain" description="Peptidase M14" evidence="2">
    <location>
        <begin position="99"/>
        <end position="412"/>
    </location>
</feature>
<organism evidence="3 4">
    <name type="scientific">Wenzhouxiangella sediminis</name>
    <dbReference type="NCBI Taxonomy" id="1792836"/>
    <lineage>
        <taxon>Bacteria</taxon>
        <taxon>Pseudomonadati</taxon>
        <taxon>Pseudomonadota</taxon>
        <taxon>Gammaproteobacteria</taxon>
        <taxon>Chromatiales</taxon>
        <taxon>Wenzhouxiangellaceae</taxon>
        <taxon>Wenzhouxiangella</taxon>
    </lineage>
</organism>
<dbReference type="Gene3D" id="3.40.50.880">
    <property type="match status" value="1"/>
</dbReference>
<dbReference type="OrthoDB" id="9758209at2"/>
<reference evidence="3 4" key="1">
    <citation type="submission" date="2018-08" db="EMBL/GenBank/DDBJ databases">
        <title>Wenzhouxiangella salilacus sp. nov., a novel bacterium isolated from a saline lake in Xinjiang Province, China.</title>
        <authorList>
            <person name="Han S."/>
        </authorList>
    </citation>
    <scope>NUCLEOTIDE SEQUENCE [LARGE SCALE GENOMIC DNA]</scope>
    <source>
        <strain evidence="3 4">XDB06</strain>
    </source>
</reference>
<dbReference type="EMBL" id="QUZK01000044">
    <property type="protein sequence ID" value="RFF29626.1"/>
    <property type="molecule type" value="Genomic_DNA"/>
</dbReference>
<sequence>MHTDERRNACVGRGCRCVSLGGSMSSNDSEETPLMSRFLFLAVLLAPVALAQMATPYPEPTPSPLAGLDYPQSLFPEEADHDPAVPLPESVLGFEVGERVATSEQIVAYARRVAEASDRVELVEYGRTFEGRPLVYLAVSTPDNLARRDEIQSGMAALGDPRDSDAGERERLIDELPAVAWLGYSIHGNESSGSDASLAVLYHLAADRSEQTRSLLSDLVVIIDPNQNPDGRMRFVNGVHQARGSQPNVDDQSLVHTGYWPFGRGNHYLFDLNRDWMYARQPETRGRIPHVIDWKPMLFVDIHEMGSQDSFLFSPPRKPYNPHLPPYRMDMAQRFADEQAQAFDAFGYPYYSGEWNENWFPGYSDAWAALRGAQGILYEQARIADDGVQRDTHLLSYQQSVHHQVLSTLANLETLQANRQRMLSNYAADRADLVSDDGPYSERSFVFPPSENQGRLNELLELLAIQEIETHRLTEDLRVSRATDVLGRERRDVTLPAGTLVVRNRQPAARLVAAMFEFDPQIGEAALEAERESVLKDGRSTLYDTTAWNIPMMFGLDAMSVPEHLDRGLEAIEPARVTAAPETAGDAIALVASGHDDRTVALAARLLERGLAVRANTRESELDGHELPVGSIAITRDDNRNIDDWQERVAEAAAELGLGVRPVGHGRAPGEKADLGGGYWQVLEQPQVALLARGRVNMLDFGSVWYLLDHRLGIRHSHLDENRAGWSDLRRYNVLYLPDRWGGSLPSGLVEALGDWVKGGGTLIASGSSAEALTAGDEPLVSVRTLQQVVGDDLSEYQDALHREWLAANDPLPAGIWGHAADSGVAYPWQGIRESLPDAEERKRREAWQRQFMPSGALVAARADREHWLAAGSGDFLTLLFSDSPVLMSKPPVEAPLRLGVYSEAETEARLVGWAPVPEGQELRVRAGGLLWPEARERIANGAWVTRERVGSGQVILFAHEPAFRAAQLGAMRILENALIYGPGLGADHPVELP</sequence>
<comment type="caution">
    <text evidence="3">The sequence shown here is derived from an EMBL/GenBank/DDBJ whole genome shotgun (WGS) entry which is preliminary data.</text>
</comment>